<name>A0ABV9JA16_9LACT</name>
<dbReference type="RefSeq" id="WP_213534620.1">
    <property type="nucleotide sequence ID" value="NZ_BOVQ01000003.1"/>
</dbReference>
<dbReference type="PANTHER" id="PTHR35794:SF2">
    <property type="entry name" value="CELL DIVISION PROTEIN DIVIVA"/>
    <property type="match status" value="1"/>
</dbReference>
<comment type="subcellular location">
    <subcellularLocation>
        <location evidence="1">Cytoplasm</location>
    </subcellularLocation>
</comment>
<feature type="region of interest" description="Disordered" evidence="7">
    <location>
        <begin position="82"/>
        <end position="108"/>
    </location>
</feature>
<evidence type="ECO:0000256" key="3">
    <source>
        <dbReference type="ARBA" id="ARBA00022490"/>
    </source>
</evidence>
<evidence type="ECO:0000256" key="6">
    <source>
        <dbReference type="ARBA" id="ARBA00023306"/>
    </source>
</evidence>
<feature type="compositionally biased region" description="Low complexity" evidence="7">
    <location>
        <begin position="248"/>
        <end position="258"/>
    </location>
</feature>
<accession>A0ABV9JA16</accession>
<evidence type="ECO:0000313" key="8">
    <source>
        <dbReference type="EMBL" id="MFC4651333.1"/>
    </source>
</evidence>
<dbReference type="Proteomes" id="UP001595987">
    <property type="component" value="Unassembled WGS sequence"/>
</dbReference>
<keyword evidence="6" id="KW-0131">Cell cycle</keyword>
<feature type="region of interest" description="Disordered" evidence="7">
    <location>
        <begin position="214"/>
        <end position="285"/>
    </location>
</feature>
<keyword evidence="9" id="KW-1185">Reference proteome</keyword>
<dbReference type="NCBIfam" id="TIGR03544">
    <property type="entry name" value="DivI1A_domain"/>
    <property type="match status" value="1"/>
</dbReference>
<dbReference type="InterPro" id="IPR019933">
    <property type="entry name" value="DivIVA_domain"/>
</dbReference>
<dbReference type="Gene3D" id="6.10.250.660">
    <property type="match status" value="1"/>
</dbReference>
<keyword evidence="3" id="KW-0963">Cytoplasm</keyword>
<protein>
    <submittedName>
        <fullName evidence="8">DivIVA domain-containing protein</fullName>
    </submittedName>
</protein>
<comment type="similarity">
    <text evidence="2">Belongs to the DivIVA family.</text>
</comment>
<keyword evidence="5" id="KW-0175">Coiled coil</keyword>
<gene>
    <name evidence="8" type="ORF">ACFO26_00220</name>
</gene>
<evidence type="ECO:0000256" key="5">
    <source>
        <dbReference type="ARBA" id="ARBA00023054"/>
    </source>
</evidence>
<organism evidence="8 9">
    <name type="scientific">Lactococcus nasutitermitis</name>
    <dbReference type="NCBI Taxonomy" id="1652957"/>
    <lineage>
        <taxon>Bacteria</taxon>
        <taxon>Bacillati</taxon>
        <taxon>Bacillota</taxon>
        <taxon>Bacilli</taxon>
        <taxon>Lactobacillales</taxon>
        <taxon>Streptococcaceae</taxon>
        <taxon>Lactococcus</taxon>
    </lineage>
</organism>
<evidence type="ECO:0000313" key="9">
    <source>
        <dbReference type="Proteomes" id="UP001595987"/>
    </source>
</evidence>
<evidence type="ECO:0000256" key="1">
    <source>
        <dbReference type="ARBA" id="ARBA00004496"/>
    </source>
</evidence>
<evidence type="ECO:0000256" key="2">
    <source>
        <dbReference type="ARBA" id="ARBA00009008"/>
    </source>
</evidence>
<dbReference type="Pfam" id="PF05103">
    <property type="entry name" value="DivIVA"/>
    <property type="match status" value="1"/>
</dbReference>
<dbReference type="InterPro" id="IPR007793">
    <property type="entry name" value="DivIVA_fam"/>
</dbReference>
<evidence type="ECO:0000256" key="7">
    <source>
        <dbReference type="SAM" id="MobiDB-lite"/>
    </source>
</evidence>
<evidence type="ECO:0000256" key="4">
    <source>
        <dbReference type="ARBA" id="ARBA00022618"/>
    </source>
</evidence>
<sequence>MTLNSLDVQNKRFNPQMRGFNKQEVDEFLDIVVRDYDEFSQTIKSQKVELKSLREQVKYFDDMKDTLNKSLVVAQGAADKLSSQSQEEATKRLEQAQQDADNITEDARRRGQSIIDDAKKEAGSILHTASEDARKLIRESDNLRRRMRSYHERAVALAEAQVTNLQSDDWKEMFAAKSTEGTNPEEKLQEILDVHLNTPIAVSGDTEAIQTIPDEMLENVEKKAEPEAENFENTPETEQHENEEQSSEAEVSVETTSENPEGDNSLDSQATIDLGNELNSLENHE</sequence>
<comment type="caution">
    <text evidence="8">The sequence shown here is derived from an EMBL/GenBank/DDBJ whole genome shotgun (WGS) entry which is preliminary data.</text>
</comment>
<dbReference type="EMBL" id="JBHSGD010000001">
    <property type="protein sequence ID" value="MFC4651333.1"/>
    <property type="molecule type" value="Genomic_DNA"/>
</dbReference>
<dbReference type="PANTHER" id="PTHR35794">
    <property type="entry name" value="CELL DIVISION PROTEIN DIVIVA"/>
    <property type="match status" value="1"/>
</dbReference>
<keyword evidence="4" id="KW-0132">Cell division</keyword>
<proteinExistence type="inferred from homology"/>
<feature type="compositionally biased region" description="Polar residues" evidence="7">
    <location>
        <begin position="265"/>
        <end position="285"/>
    </location>
</feature>
<reference evidence="9" key="1">
    <citation type="journal article" date="2019" name="Int. J. Syst. Evol. Microbiol.">
        <title>The Global Catalogue of Microorganisms (GCM) 10K type strain sequencing project: providing services to taxonomists for standard genome sequencing and annotation.</title>
        <authorList>
            <consortium name="The Broad Institute Genomics Platform"/>
            <consortium name="The Broad Institute Genome Sequencing Center for Infectious Disease"/>
            <person name="Wu L."/>
            <person name="Ma J."/>
        </authorList>
    </citation>
    <scope>NUCLEOTIDE SEQUENCE [LARGE SCALE GENOMIC DNA]</scope>
    <source>
        <strain evidence="9">CCUG 63287</strain>
    </source>
</reference>